<evidence type="ECO:0000259" key="12">
    <source>
        <dbReference type="Pfam" id="PF02602"/>
    </source>
</evidence>
<dbReference type="EC" id="4.2.1.75" evidence="3"/>
<dbReference type="Pfam" id="PF02602">
    <property type="entry name" value="HEM4"/>
    <property type="match status" value="1"/>
</dbReference>
<dbReference type="GO" id="GO:0006780">
    <property type="term" value="P:uroporphyrinogen III biosynthetic process"/>
    <property type="evidence" value="ECO:0007669"/>
    <property type="project" value="InterPro"/>
</dbReference>
<comment type="pathway">
    <text evidence="1">Porphyrin-containing compound metabolism; protoporphyrin-IX biosynthesis; coproporphyrinogen-III from 5-aminolevulinate: step 3/4.</text>
</comment>
<keyword evidence="5" id="KW-0456">Lyase</keyword>
<keyword evidence="6" id="KW-0627">Porphyrin biosynthesis</keyword>
<name>A0A7R8V3D1_HERIL</name>
<evidence type="ECO:0000313" key="13">
    <source>
        <dbReference type="EMBL" id="CAD7092003.1"/>
    </source>
</evidence>
<proteinExistence type="inferred from homology"/>
<dbReference type="GO" id="GO:0005829">
    <property type="term" value="C:cytosol"/>
    <property type="evidence" value="ECO:0007669"/>
    <property type="project" value="TreeGrafter"/>
</dbReference>
<evidence type="ECO:0000256" key="9">
    <source>
        <dbReference type="ARBA" id="ARBA00040167"/>
    </source>
</evidence>
<reference evidence="13 14" key="1">
    <citation type="submission" date="2020-11" db="EMBL/GenBank/DDBJ databases">
        <authorList>
            <person name="Wallbank WR R."/>
            <person name="Pardo Diaz C."/>
            <person name="Kozak K."/>
            <person name="Martin S."/>
            <person name="Jiggins C."/>
            <person name="Moest M."/>
            <person name="Warren A I."/>
            <person name="Generalovic N T."/>
            <person name="Byers J.R.P. K."/>
            <person name="Montejo-Kovacevich G."/>
            <person name="Yen C E."/>
        </authorList>
    </citation>
    <scope>NUCLEOTIDE SEQUENCE [LARGE SCALE GENOMIC DNA]</scope>
</reference>
<dbReference type="CDD" id="cd06578">
    <property type="entry name" value="HemD"/>
    <property type="match status" value="1"/>
</dbReference>
<comment type="function">
    <text evidence="11">Catalyzes cyclization of the linear tetrapyrrole, hydroxymethylbilane, to the macrocyclic uroporphyrinogen III, the branch point for the various sub-pathways leading to the wide diversity of porphyrins. Porphyrins act as cofactors for a multitude of enzymes that perform a variety of processes within the cell such as methionine synthesis (vitamin B12) or oxygen transport (heme).</text>
</comment>
<evidence type="ECO:0000256" key="6">
    <source>
        <dbReference type="ARBA" id="ARBA00023244"/>
    </source>
</evidence>
<dbReference type="Gene3D" id="3.40.50.10090">
    <property type="match status" value="2"/>
</dbReference>
<evidence type="ECO:0000256" key="1">
    <source>
        <dbReference type="ARBA" id="ARBA00004772"/>
    </source>
</evidence>
<dbReference type="Proteomes" id="UP000594454">
    <property type="component" value="Chromosome 6"/>
</dbReference>
<evidence type="ECO:0000256" key="4">
    <source>
        <dbReference type="ARBA" id="ARBA00023133"/>
    </source>
</evidence>
<dbReference type="FunCoup" id="A0A7R8V3D1">
    <property type="interactions" value="453"/>
</dbReference>
<dbReference type="PANTHER" id="PTHR12390">
    <property type="entry name" value="UROPORPHYRINOGEN III SYNTHASE"/>
    <property type="match status" value="1"/>
</dbReference>
<dbReference type="UniPathway" id="UPA00251">
    <property type="reaction ID" value="UER00320"/>
</dbReference>
<dbReference type="GO" id="GO:0004852">
    <property type="term" value="F:uroporphyrinogen-III synthase activity"/>
    <property type="evidence" value="ECO:0007669"/>
    <property type="project" value="UniProtKB-EC"/>
</dbReference>
<dbReference type="GO" id="GO:0006785">
    <property type="term" value="P:heme B biosynthetic process"/>
    <property type="evidence" value="ECO:0007669"/>
    <property type="project" value="UniProtKB-ARBA"/>
</dbReference>
<dbReference type="InterPro" id="IPR003754">
    <property type="entry name" value="4pyrrol_synth_uPrphyn_synth"/>
</dbReference>
<keyword evidence="14" id="KW-1185">Reference proteome</keyword>
<evidence type="ECO:0000256" key="11">
    <source>
        <dbReference type="ARBA" id="ARBA00060039"/>
    </source>
</evidence>
<evidence type="ECO:0000256" key="5">
    <source>
        <dbReference type="ARBA" id="ARBA00023239"/>
    </source>
</evidence>
<dbReference type="OrthoDB" id="5595751at2759"/>
<dbReference type="FunFam" id="3.40.50.10090:FF:000003">
    <property type="entry name" value="uroporphyrinogen-III synthase"/>
    <property type="match status" value="1"/>
</dbReference>
<accession>A0A7R8V3D1</accession>
<sequence length="265" mass="29174">MKRVLILKSESDSSEIYASLLAENNFEAVFIPTLGFGFKNLEELRGKLLAPEKHSGLIFTSPRCVDAVQSALQGAPLPEQWKELHNYCVGEVTHNYIKSCLDGLNSLGKESGNANNLADYIKEQFEGNKSLPLLFPCGNLRTDALLVKLMDAGFLLDACEVYETIPHPDLAENLSEALKAENVEFIAFFSPSGVNCCYEYFTKNNVNLTNKKLIAIGPSTRKSMENKGLTVYRTAEKPSVEYLIKVLLNPDGAAPTASENGTKDE</sequence>
<dbReference type="AlphaFoldDB" id="A0A7R8V3D1"/>
<dbReference type="InterPro" id="IPR039793">
    <property type="entry name" value="UROS/Hem4"/>
</dbReference>
<evidence type="ECO:0000256" key="3">
    <source>
        <dbReference type="ARBA" id="ARBA00013109"/>
    </source>
</evidence>
<evidence type="ECO:0000256" key="10">
    <source>
        <dbReference type="ARBA" id="ARBA00048617"/>
    </source>
</evidence>
<keyword evidence="4" id="KW-0350">Heme biosynthesis</keyword>
<comment type="catalytic activity">
    <reaction evidence="10">
        <text>hydroxymethylbilane = uroporphyrinogen III + H2O</text>
        <dbReference type="Rhea" id="RHEA:18965"/>
        <dbReference type="ChEBI" id="CHEBI:15377"/>
        <dbReference type="ChEBI" id="CHEBI:57308"/>
        <dbReference type="ChEBI" id="CHEBI:57845"/>
        <dbReference type="EC" id="4.2.1.75"/>
    </reaction>
</comment>
<evidence type="ECO:0000313" key="14">
    <source>
        <dbReference type="Proteomes" id="UP000594454"/>
    </source>
</evidence>
<feature type="domain" description="Tetrapyrrole biosynthesis uroporphyrinogen III synthase" evidence="12">
    <location>
        <begin position="17"/>
        <end position="244"/>
    </location>
</feature>
<dbReference type="PANTHER" id="PTHR12390:SF0">
    <property type="entry name" value="UROPORPHYRINOGEN-III SYNTHASE"/>
    <property type="match status" value="1"/>
</dbReference>
<evidence type="ECO:0000256" key="8">
    <source>
        <dbReference type="ARBA" id="ARBA00032649"/>
    </source>
</evidence>
<dbReference type="EMBL" id="LR899014">
    <property type="protein sequence ID" value="CAD7092003.1"/>
    <property type="molecule type" value="Genomic_DNA"/>
</dbReference>
<dbReference type="GO" id="GO:0006782">
    <property type="term" value="P:protoporphyrinogen IX biosynthetic process"/>
    <property type="evidence" value="ECO:0007669"/>
    <property type="project" value="UniProtKB-UniPathway"/>
</dbReference>
<evidence type="ECO:0000256" key="2">
    <source>
        <dbReference type="ARBA" id="ARBA00008133"/>
    </source>
</evidence>
<protein>
    <recommendedName>
        <fullName evidence="9">Uroporphyrinogen-III synthase</fullName>
        <ecNumber evidence="3">4.2.1.75</ecNumber>
    </recommendedName>
    <alternativeName>
        <fullName evidence="8">Hydroxymethylbilane hydrolyase [cyclizing]</fullName>
    </alternativeName>
    <alternativeName>
        <fullName evidence="7">Uroporphyrinogen-III cosynthase</fullName>
    </alternativeName>
</protein>
<dbReference type="OMA" id="IHGADTG"/>
<comment type="similarity">
    <text evidence="2">Belongs to the uroporphyrinogen-III synthase family.</text>
</comment>
<dbReference type="InterPro" id="IPR036108">
    <property type="entry name" value="4pyrrol_syn_uPrphyn_synt_sf"/>
</dbReference>
<evidence type="ECO:0000256" key="7">
    <source>
        <dbReference type="ARBA" id="ARBA00031702"/>
    </source>
</evidence>
<dbReference type="InParanoid" id="A0A7R8V3D1"/>
<gene>
    <name evidence="13" type="ORF">HERILL_LOCUS14395</name>
</gene>
<dbReference type="SUPFAM" id="SSF69618">
    <property type="entry name" value="HemD-like"/>
    <property type="match status" value="1"/>
</dbReference>
<organism evidence="13 14">
    <name type="scientific">Hermetia illucens</name>
    <name type="common">Black soldier fly</name>
    <dbReference type="NCBI Taxonomy" id="343691"/>
    <lineage>
        <taxon>Eukaryota</taxon>
        <taxon>Metazoa</taxon>
        <taxon>Ecdysozoa</taxon>
        <taxon>Arthropoda</taxon>
        <taxon>Hexapoda</taxon>
        <taxon>Insecta</taxon>
        <taxon>Pterygota</taxon>
        <taxon>Neoptera</taxon>
        <taxon>Endopterygota</taxon>
        <taxon>Diptera</taxon>
        <taxon>Brachycera</taxon>
        <taxon>Stratiomyomorpha</taxon>
        <taxon>Stratiomyidae</taxon>
        <taxon>Hermetiinae</taxon>
        <taxon>Hermetia</taxon>
    </lineage>
</organism>